<dbReference type="EMBL" id="AYSO01000015">
    <property type="protein sequence ID" value="KIE47054.1"/>
    <property type="molecule type" value="Genomic_DNA"/>
</dbReference>
<dbReference type="OrthoDB" id="9772633at2"/>
<dbReference type="InterPro" id="IPR052519">
    <property type="entry name" value="Euk-type_GlcNAc_Kinase"/>
</dbReference>
<sequence length="331" mass="36838">MNFLGVDGGGTKTEFIIINENGQVLGHNISSTCHYKQTSLEIFEKVMLKGIEEVCKQADICIREIDFSVIGIAGYGEISEDIDAIEKVVESIMPKDRYKSVNDAVAAWAGSLGCNPGINIVAGTGAIGYGVDYKGKTARASGWGHFCGDEGSAFWLGKKVIEIFSKEADGRLEKTPLYYIVRNEFDIENDFDLLNIVVNKMKMKREEVAKLAKLLYKAAKKNDKIAIETYSQAAFELYLTIKSIIDKLDFLPEEKLLVSYSGGVFNAGEYVLSPLRKHFQDENKCIKLITPILKPVYGAALYALTIKMGKSNINIVENIKAEQLKWEIHDH</sequence>
<feature type="domain" description="ATPase BadF/BadG/BcrA/BcrD type" evidence="1">
    <location>
        <begin position="4"/>
        <end position="303"/>
    </location>
</feature>
<proteinExistence type="predicted"/>
<comment type="caution">
    <text evidence="2">The sequence shown here is derived from an EMBL/GenBank/DDBJ whole genome shotgun (WGS) entry which is preliminary data.</text>
</comment>
<evidence type="ECO:0000313" key="2">
    <source>
        <dbReference type="EMBL" id="KIE47054.1"/>
    </source>
</evidence>
<dbReference type="AlphaFoldDB" id="A0A0C1U2H2"/>
<name>A0A0C1U2H2_9CLOT</name>
<accession>A0A0C1U2H2</accession>
<dbReference type="InterPro" id="IPR043129">
    <property type="entry name" value="ATPase_NBD"/>
</dbReference>
<organism evidence="2 3">
    <name type="scientific">Clostridium argentinense CDC 2741</name>
    <dbReference type="NCBI Taxonomy" id="1418104"/>
    <lineage>
        <taxon>Bacteria</taxon>
        <taxon>Bacillati</taxon>
        <taxon>Bacillota</taxon>
        <taxon>Clostridia</taxon>
        <taxon>Eubacteriales</taxon>
        <taxon>Clostridiaceae</taxon>
        <taxon>Clostridium</taxon>
    </lineage>
</organism>
<evidence type="ECO:0000313" key="3">
    <source>
        <dbReference type="Proteomes" id="UP000031366"/>
    </source>
</evidence>
<evidence type="ECO:0000259" key="1">
    <source>
        <dbReference type="Pfam" id="PF01869"/>
    </source>
</evidence>
<gene>
    <name evidence="2" type="ORF">U732_1284</name>
</gene>
<protein>
    <submittedName>
        <fullName evidence="2">BadF/BadG/BcrA/BcrD ATPase family protein</fullName>
    </submittedName>
</protein>
<dbReference type="SUPFAM" id="SSF53067">
    <property type="entry name" value="Actin-like ATPase domain"/>
    <property type="match status" value="2"/>
</dbReference>
<dbReference type="Pfam" id="PF01869">
    <property type="entry name" value="BcrAD_BadFG"/>
    <property type="match status" value="1"/>
</dbReference>
<reference evidence="2 3" key="1">
    <citation type="journal article" date="2015" name="Infect. Genet. Evol.">
        <title>Genomic sequences of six botulinum neurotoxin-producing strains representing three clostridial species illustrate the mobility and diversity of botulinum neurotoxin genes.</title>
        <authorList>
            <person name="Smith T.J."/>
            <person name="Hill K.K."/>
            <person name="Xie G."/>
            <person name="Foley B.T."/>
            <person name="Williamson C.H."/>
            <person name="Foster J.T."/>
            <person name="Johnson S.L."/>
            <person name="Chertkov O."/>
            <person name="Teshima H."/>
            <person name="Gibbons H.S."/>
            <person name="Johnsky L.A."/>
            <person name="Karavis M.A."/>
            <person name="Smith L.A."/>
        </authorList>
    </citation>
    <scope>NUCLEOTIDE SEQUENCE [LARGE SCALE GENOMIC DNA]</scope>
    <source>
        <strain evidence="2 3">CDC 2741</strain>
    </source>
</reference>
<dbReference type="STRING" id="29341.RSJ17_13790"/>
<dbReference type="Proteomes" id="UP000031366">
    <property type="component" value="Unassembled WGS sequence"/>
</dbReference>
<dbReference type="CDD" id="cd24007">
    <property type="entry name" value="ASKHA_NBD_eukNAGK-like"/>
    <property type="match status" value="1"/>
</dbReference>
<dbReference type="PANTHER" id="PTHR43190:SF3">
    <property type="entry name" value="N-ACETYL-D-GLUCOSAMINE KINASE"/>
    <property type="match status" value="1"/>
</dbReference>
<keyword evidence="3" id="KW-1185">Reference proteome</keyword>
<dbReference type="Gene3D" id="3.30.420.40">
    <property type="match status" value="2"/>
</dbReference>
<dbReference type="InterPro" id="IPR002731">
    <property type="entry name" value="ATPase_BadF"/>
</dbReference>
<dbReference type="PANTHER" id="PTHR43190">
    <property type="entry name" value="N-ACETYL-D-GLUCOSAMINE KINASE"/>
    <property type="match status" value="1"/>
</dbReference>
<dbReference type="RefSeq" id="WP_039632171.1">
    <property type="nucleotide sequence ID" value="NZ_AYSO01000015.1"/>
</dbReference>